<organism evidence="3 4">
    <name type="scientific">Chelydra serpentina</name>
    <name type="common">Snapping turtle</name>
    <name type="synonym">Testudo serpentina</name>
    <dbReference type="NCBI Taxonomy" id="8475"/>
    <lineage>
        <taxon>Eukaryota</taxon>
        <taxon>Metazoa</taxon>
        <taxon>Chordata</taxon>
        <taxon>Craniata</taxon>
        <taxon>Vertebrata</taxon>
        <taxon>Euteleostomi</taxon>
        <taxon>Archelosauria</taxon>
        <taxon>Testudinata</taxon>
        <taxon>Testudines</taxon>
        <taxon>Cryptodira</taxon>
        <taxon>Durocryptodira</taxon>
        <taxon>Americhelydia</taxon>
        <taxon>Chelydroidea</taxon>
        <taxon>Chelydridae</taxon>
        <taxon>Chelydra</taxon>
    </lineage>
</organism>
<name>A0A8T1S5T7_CHESE</name>
<gene>
    <name evidence="3" type="ORF">G0U57_018883</name>
</gene>
<dbReference type="PANTHER" id="PTHR24103">
    <property type="entry name" value="E3 UBIQUITIN-PROTEIN LIGASE TRIM"/>
    <property type="match status" value="1"/>
</dbReference>
<dbReference type="Proteomes" id="UP000765507">
    <property type="component" value="Unassembled WGS sequence"/>
</dbReference>
<dbReference type="InterPro" id="IPR043136">
    <property type="entry name" value="B30.2/SPRY_sf"/>
</dbReference>
<accession>A0A8T1S5T7</accession>
<dbReference type="AlphaFoldDB" id="A0A8T1S5T7"/>
<dbReference type="InterPro" id="IPR003879">
    <property type="entry name" value="Butyrophylin_SPRY"/>
</dbReference>
<dbReference type="Pfam" id="PF13765">
    <property type="entry name" value="PRY"/>
    <property type="match status" value="2"/>
</dbReference>
<protein>
    <submittedName>
        <fullName evidence="3">Tripartite motif-containing 39</fullName>
    </submittedName>
</protein>
<evidence type="ECO:0000259" key="2">
    <source>
        <dbReference type="PROSITE" id="PS50188"/>
    </source>
</evidence>
<dbReference type="InterPro" id="IPR003877">
    <property type="entry name" value="SPRY_dom"/>
</dbReference>
<dbReference type="Gene3D" id="2.60.120.920">
    <property type="match status" value="2"/>
</dbReference>
<feature type="domain" description="B30.2/SPRY" evidence="2">
    <location>
        <begin position="138"/>
        <end position="329"/>
    </location>
</feature>
<dbReference type="CDD" id="cd13733">
    <property type="entry name" value="SPRY_PRY_C-I_1"/>
    <property type="match status" value="1"/>
</dbReference>
<evidence type="ECO:0000256" key="1">
    <source>
        <dbReference type="SAM" id="MobiDB-lite"/>
    </source>
</evidence>
<dbReference type="PRINTS" id="PR01407">
    <property type="entry name" value="BUTYPHLNCDUF"/>
</dbReference>
<dbReference type="SMART" id="SM00589">
    <property type="entry name" value="PRY"/>
    <property type="match status" value="2"/>
</dbReference>
<proteinExistence type="predicted"/>
<dbReference type="SUPFAM" id="SSF49899">
    <property type="entry name" value="Concanavalin A-like lectins/glucanases"/>
    <property type="match status" value="1"/>
</dbReference>
<dbReference type="OrthoDB" id="9424182at2759"/>
<dbReference type="FunFam" id="2.60.120.920:FF:000004">
    <property type="entry name" value="Butyrophilin subfamily 1 member A1"/>
    <property type="match status" value="1"/>
</dbReference>
<dbReference type="PROSITE" id="PS50188">
    <property type="entry name" value="B302_SPRY"/>
    <property type="match status" value="1"/>
</dbReference>
<evidence type="ECO:0000313" key="3">
    <source>
        <dbReference type="EMBL" id="KAG6923933.1"/>
    </source>
</evidence>
<dbReference type="Pfam" id="PF00622">
    <property type="entry name" value="SPRY"/>
    <property type="match status" value="1"/>
</dbReference>
<keyword evidence="4" id="KW-1185">Reference proteome</keyword>
<evidence type="ECO:0000313" key="4">
    <source>
        <dbReference type="Proteomes" id="UP000765507"/>
    </source>
</evidence>
<reference evidence="3 4" key="1">
    <citation type="journal article" date="2020" name="G3 (Bethesda)">
        <title>Draft Genome of the Common Snapping Turtle, Chelydra serpentina, a Model for Phenotypic Plasticity in Reptiles.</title>
        <authorList>
            <person name="Das D."/>
            <person name="Singh S.K."/>
            <person name="Bierstedt J."/>
            <person name="Erickson A."/>
            <person name="Galli G.L.J."/>
            <person name="Crossley D.A. 2nd"/>
            <person name="Rhen T."/>
        </authorList>
    </citation>
    <scope>NUCLEOTIDE SEQUENCE [LARGE SCALE GENOMIC DNA]</scope>
    <source>
        <strain evidence="3">KW</strain>
    </source>
</reference>
<dbReference type="EMBL" id="JAHGAV010000712">
    <property type="protein sequence ID" value="KAG6923933.1"/>
    <property type="molecule type" value="Genomic_DNA"/>
</dbReference>
<dbReference type="InterPro" id="IPR050143">
    <property type="entry name" value="TRIM/RBCC"/>
</dbReference>
<dbReference type="InterPro" id="IPR001870">
    <property type="entry name" value="B30.2/SPRY"/>
</dbReference>
<sequence>MSEPSESPRRKAVRSGSEKPSKPSPESPEPFDCQLPLGHSTQGLQMKGYRGEVTMDPITHYSELVLSSGWRNVHLGDESRNVPIYRERVNTDVCVLASERSDSKKPLKAHPELPEPRDCRLPLLHGSQRIQKKDGRVEMTLDPRRAKPELILSRRTEMTLDLKTAYPELVFSRDRRSVRLGDERHKVPNYYERFDTDPCVLASEGFSFGRYSWEVEVGDAGCWAVGVARKSVKRKGPLRLTPEHGFWTVERHMGKYWALSSSPFRVFCEERLLRIGICLDYVAGQVHFHNPETLAHLYTFTTTFMEEIFPFFYTEDKQTPLVITKFETE</sequence>
<dbReference type="SMART" id="SM00449">
    <property type="entry name" value="SPRY"/>
    <property type="match status" value="1"/>
</dbReference>
<feature type="region of interest" description="Disordered" evidence="1">
    <location>
        <begin position="1"/>
        <end position="42"/>
    </location>
</feature>
<dbReference type="InterPro" id="IPR006574">
    <property type="entry name" value="PRY"/>
</dbReference>
<dbReference type="InterPro" id="IPR013320">
    <property type="entry name" value="ConA-like_dom_sf"/>
</dbReference>
<comment type="caution">
    <text evidence="3">The sequence shown here is derived from an EMBL/GenBank/DDBJ whole genome shotgun (WGS) entry which is preliminary data.</text>
</comment>